<keyword evidence="2" id="KW-1003">Cell membrane</keyword>
<feature type="transmembrane region" description="Helical" evidence="6">
    <location>
        <begin position="264"/>
        <end position="285"/>
    </location>
</feature>
<evidence type="ECO:0000256" key="3">
    <source>
        <dbReference type="ARBA" id="ARBA00022692"/>
    </source>
</evidence>
<keyword evidence="4 6" id="KW-1133">Transmembrane helix</keyword>
<feature type="transmembrane region" description="Helical" evidence="6">
    <location>
        <begin position="395"/>
        <end position="417"/>
    </location>
</feature>
<reference evidence="7 8" key="1">
    <citation type="submission" date="2018-07" db="EMBL/GenBank/DDBJ databases">
        <title>Halioglobus sp. genome submission.</title>
        <authorList>
            <person name="Ye M.-Q."/>
            <person name="Du Z.-J."/>
        </authorList>
    </citation>
    <scope>NUCLEOTIDE SEQUENCE [LARGE SCALE GENOMIC DNA]</scope>
    <source>
        <strain evidence="7 8">U0301</strain>
    </source>
</reference>
<feature type="transmembrane region" description="Helical" evidence="6">
    <location>
        <begin position="52"/>
        <end position="70"/>
    </location>
</feature>
<comment type="subcellular location">
    <subcellularLocation>
        <location evidence="1">Cell membrane</location>
        <topology evidence="1">Multi-pass membrane protein</topology>
    </subcellularLocation>
</comment>
<dbReference type="OrthoDB" id="9815248at2"/>
<proteinExistence type="predicted"/>
<gene>
    <name evidence="7" type="ORF">DWB85_08005</name>
</gene>
<feature type="transmembrane region" description="Helical" evidence="6">
    <location>
        <begin position="20"/>
        <end position="40"/>
    </location>
</feature>
<evidence type="ECO:0000313" key="8">
    <source>
        <dbReference type="Proteomes" id="UP000265509"/>
    </source>
</evidence>
<dbReference type="AlphaFoldDB" id="A0A3L7E1L1"/>
<sequence length="432" mass="46934">MLSVQGQQSAGRSSLVSGTLVYLGANILNALIPFILLPVLTRYLLPAEYGEVAIFQVLLSALIGIVGLSVSGAAGRKFYDSEHDEAELAQFIASCLQILMVSAGISLLVALAFAAPLAQWLGLGLHWVIWAIIVAAATGVAQLRLSQWQVRKLPCQFGAFQVGQSALNFGLSLLLVVGLLLGAEGRIGAQIFSALAFALLALWSLWRDGLLVRWRLRRDYLEEVLRFGVPLMPHVVGNILLMYFDRFIINSVIGMSAAGLYMVAFQFSMAVMLVFTALNNAYVPWLYERLKRDDATEKGRIVRNTYLWFVVILCGAGLSFVVGPPLLRWIAGDEYAAAGDVIGILVLGQAFGGMYLMVTNYIFYSKKTGALALATLVTGAVNILLLVVLVPSHGIIGAAIAFALAMALRFGLTWWVAQLRHPMPWFQLVKAG</sequence>
<evidence type="ECO:0000256" key="1">
    <source>
        <dbReference type="ARBA" id="ARBA00004651"/>
    </source>
</evidence>
<comment type="caution">
    <text evidence="7">The sequence shown here is derived from an EMBL/GenBank/DDBJ whole genome shotgun (WGS) entry which is preliminary data.</text>
</comment>
<feature type="transmembrane region" description="Helical" evidence="6">
    <location>
        <begin position="370"/>
        <end position="389"/>
    </location>
</feature>
<dbReference type="Pfam" id="PF01943">
    <property type="entry name" value="Polysacc_synt"/>
    <property type="match status" value="1"/>
</dbReference>
<keyword evidence="5 6" id="KW-0472">Membrane</keyword>
<evidence type="ECO:0000256" key="6">
    <source>
        <dbReference type="SAM" id="Phobius"/>
    </source>
</evidence>
<evidence type="ECO:0000256" key="5">
    <source>
        <dbReference type="ARBA" id="ARBA00023136"/>
    </source>
</evidence>
<dbReference type="InterPro" id="IPR050833">
    <property type="entry name" value="Poly_Biosynth_Transport"/>
</dbReference>
<accession>A0A3L7E1L1</accession>
<feature type="transmembrane region" description="Helical" evidence="6">
    <location>
        <begin position="187"/>
        <end position="206"/>
    </location>
</feature>
<organism evidence="7 8">
    <name type="scientific">Seongchinamella sediminis</name>
    <dbReference type="NCBI Taxonomy" id="2283635"/>
    <lineage>
        <taxon>Bacteria</taxon>
        <taxon>Pseudomonadati</taxon>
        <taxon>Pseudomonadota</taxon>
        <taxon>Gammaproteobacteria</taxon>
        <taxon>Cellvibrionales</taxon>
        <taxon>Halieaceae</taxon>
        <taxon>Seongchinamella</taxon>
    </lineage>
</organism>
<dbReference type="PANTHER" id="PTHR30250:SF11">
    <property type="entry name" value="O-ANTIGEN TRANSPORTER-RELATED"/>
    <property type="match status" value="1"/>
</dbReference>
<keyword evidence="3 6" id="KW-0812">Transmembrane</keyword>
<dbReference type="PANTHER" id="PTHR30250">
    <property type="entry name" value="PST FAMILY PREDICTED COLANIC ACID TRANSPORTER"/>
    <property type="match status" value="1"/>
</dbReference>
<name>A0A3L7E1L1_9GAMM</name>
<feature type="transmembrane region" description="Helical" evidence="6">
    <location>
        <begin position="306"/>
        <end position="323"/>
    </location>
</feature>
<feature type="transmembrane region" description="Helical" evidence="6">
    <location>
        <begin position="335"/>
        <end position="358"/>
    </location>
</feature>
<evidence type="ECO:0000313" key="7">
    <source>
        <dbReference type="EMBL" id="RLQ22223.1"/>
    </source>
</evidence>
<feature type="transmembrane region" description="Helical" evidence="6">
    <location>
        <begin position="127"/>
        <end position="145"/>
    </location>
</feature>
<dbReference type="RefSeq" id="WP_117953697.1">
    <property type="nucleotide sequence ID" value="NZ_QRAN01000007.1"/>
</dbReference>
<protein>
    <submittedName>
        <fullName evidence="7">Polysaccharide biosynthesis protein</fullName>
    </submittedName>
</protein>
<evidence type="ECO:0000256" key="4">
    <source>
        <dbReference type="ARBA" id="ARBA00022989"/>
    </source>
</evidence>
<dbReference type="GO" id="GO:0005886">
    <property type="term" value="C:plasma membrane"/>
    <property type="evidence" value="ECO:0007669"/>
    <property type="project" value="UniProtKB-SubCell"/>
</dbReference>
<feature type="transmembrane region" description="Helical" evidence="6">
    <location>
        <begin position="157"/>
        <end position="181"/>
    </location>
</feature>
<keyword evidence="8" id="KW-1185">Reference proteome</keyword>
<feature type="transmembrane region" description="Helical" evidence="6">
    <location>
        <begin position="91"/>
        <end position="115"/>
    </location>
</feature>
<dbReference type="EMBL" id="QRAN01000007">
    <property type="protein sequence ID" value="RLQ22223.1"/>
    <property type="molecule type" value="Genomic_DNA"/>
</dbReference>
<evidence type="ECO:0000256" key="2">
    <source>
        <dbReference type="ARBA" id="ARBA00022475"/>
    </source>
</evidence>
<dbReference type="Proteomes" id="UP000265509">
    <property type="component" value="Unassembled WGS sequence"/>
</dbReference>
<dbReference type="InterPro" id="IPR002797">
    <property type="entry name" value="Polysacc_synth"/>
</dbReference>
<feature type="transmembrane region" description="Helical" evidence="6">
    <location>
        <begin position="227"/>
        <end position="244"/>
    </location>
</feature>